<dbReference type="Proteomes" id="UP000191039">
    <property type="component" value="Unassembled WGS sequence"/>
</dbReference>
<reference evidence="3 5" key="1">
    <citation type="submission" date="2016-09" db="EMBL/GenBank/DDBJ databases">
        <title>genome sequences of unsequenced Mycobacteria.</title>
        <authorList>
            <person name="Greninger A.L."/>
            <person name="Jerome K.R."/>
            <person name="Mcnair B."/>
            <person name="Wallis C."/>
            <person name="Fang F."/>
        </authorList>
    </citation>
    <scope>NUCLEOTIDE SEQUENCE [LARGE SCALE GENOMIC DNA]</scope>
    <source>
        <strain evidence="3 5">BM1</strain>
    </source>
</reference>
<dbReference type="PROSITE" id="PS50887">
    <property type="entry name" value="GGDEF"/>
    <property type="match status" value="1"/>
</dbReference>
<dbReference type="InterPro" id="IPR029787">
    <property type="entry name" value="Nucleotide_cyclase"/>
</dbReference>
<feature type="transmembrane region" description="Helical" evidence="1">
    <location>
        <begin position="90"/>
        <end position="107"/>
    </location>
</feature>
<feature type="domain" description="GGDEF" evidence="2">
    <location>
        <begin position="224"/>
        <end position="352"/>
    </location>
</feature>
<feature type="transmembrane region" description="Helical" evidence="1">
    <location>
        <begin position="112"/>
        <end position="128"/>
    </location>
</feature>
<keyword evidence="6" id="KW-1185">Reference proteome</keyword>
<evidence type="ECO:0000256" key="1">
    <source>
        <dbReference type="SAM" id="Phobius"/>
    </source>
</evidence>
<keyword evidence="1" id="KW-0812">Transmembrane</keyword>
<comment type="caution">
    <text evidence="3">The sequence shown here is derived from an EMBL/GenBank/DDBJ whole genome shotgun (WGS) entry which is preliminary data.</text>
</comment>
<reference evidence="4 6" key="2">
    <citation type="submission" date="2017-10" db="EMBL/GenBank/DDBJ databases">
        <title>The new phylogeny of genus Mycobacterium.</title>
        <authorList>
            <person name="Tortoli E."/>
            <person name="Trovato A."/>
            <person name="Cirillo D.M."/>
        </authorList>
    </citation>
    <scope>NUCLEOTIDE SEQUENCE [LARGE SCALE GENOMIC DNA]</scope>
    <source>
        <strain evidence="4 6">IP141170001</strain>
    </source>
</reference>
<dbReference type="Gene3D" id="3.30.70.270">
    <property type="match status" value="1"/>
</dbReference>
<dbReference type="NCBIfam" id="TIGR00254">
    <property type="entry name" value="GGDEF"/>
    <property type="match status" value="1"/>
</dbReference>
<dbReference type="CDD" id="cd01949">
    <property type="entry name" value="GGDEF"/>
    <property type="match status" value="1"/>
</dbReference>
<dbReference type="GO" id="GO:0005886">
    <property type="term" value="C:plasma membrane"/>
    <property type="evidence" value="ECO:0007669"/>
    <property type="project" value="TreeGrafter"/>
</dbReference>
<name>A0A1Q4HIQ5_9MYCO</name>
<organism evidence="3 5">
    <name type="scientific">Mycolicibacterium diernhoferi</name>
    <dbReference type="NCBI Taxonomy" id="1801"/>
    <lineage>
        <taxon>Bacteria</taxon>
        <taxon>Bacillati</taxon>
        <taxon>Actinomycetota</taxon>
        <taxon>Actinomycetes</taxon>
        <taxon>Mycobacteriales</taxon>
        <taxon>Mycobacteriaceae</taxon>
        <taxon>Mycolicibacterium</taxon>
    </lineage>
</organism>
<sequence length="362" mass="38985">METIRRWWQQPDRYEWLSEYLESQHLRWPLQVIMAISVTVLGFVPILLLWSPATAPFAVKAAVAVPATALCWTMTFVWLTRWPSRRSSRALAVLSALSVSAACLIAMQPQHGLTACVVFVVIAGLVAFTHTSPFLTLVLGIAVSTTMLCGLRAAVDGDPVLAVSETLLVLVSILTVPMVGQVLVQLLGADAVNSDLDALTGLHNRRGLHRAVGDRATRPVRGRETFGVVMVDLDEFKQVNDTQGHAAGDRVLTAVATALRRVAGTDVVVARIGGEEFCIAARMSDNQLRHLADRVRTAIESLPYAVTASVGTASASGHPANQDALDELLCAADQAMYAAKRAGGNRVCHAWDLPAERPEEVV</sequence>
<dbReference type="GO" id="GO:1902201">
    <property type="term" value="P:negative regulation of bacterial-type flagellum-dependent cell motility"/>
    <property type="evidence" value="ECO:0007669"/>
    <property type="project" value="TreeGrafter"/>
</dbReference>
<feature type="transmembrane region" description="Helical" evidence="1">
    <location>
        <begin position="57"/>
        <end position="78"/>
    </location>
</feature>
<protein>
    <submittedName>
        <fullName evidence="4">GGDEF domain-containing protein</fullName>
    </submittedName>
</protein>
<dbReference type="SUPFAM" id="SSF55073">
    <property type="entry name" value="Nucleotide cyclase"/>
    <property type="match status" value="1"/>
</dbReference>
<proteinExistence type="predicted"/>
<dbReference type="OrthoDB" id="23692at2"/>
<accession>A0A1Q4HIQ5</accession>
<dbReference type="InterPro" id="IPR050469">
    <property type="entry name" value="Diguanylate_Cyclase"/>
</dbReference>
<evidence type="ECO:0000313" key="4">
    <source>
        <dbReference type="EMBL" id="PEG54938.1"/>
    </source>
</evidence>
<keyword evidence="1" id="KW-0472">Membrane</keyword>
<dbReference type="STRING" id="1801.BRW64_03750"/>
<dbReference type="GO" id="GO:0052621">
    <property type="term" value="F:diguanylate cyclase activity"/>
    <property type="evidence" value="ECO:0007669"/>
    <property type="project" value="TreeGrafter"/>
</dbReference>
<dbReference type="GO" id="GO:0043709">
    <property type="term" value="P:cell adhesion involved in single-species biofilm formation"/>
    <property type="evidence" value="ECO:0007669"/>
    <property type="project" value="TreeGrafter"/>
</dbReference>
<feature type="transmembrane region" description="Helical" evidence="1">
    <location>
        <begin position="28"/>
        <end position="50"/>
    </location>
</feature>
<dbReference type="SMART" id="SM00267">
    <property type="entry name" value="GGDEF"/>
    <property type="match status" value="1"/>
</dbReference>
<dbReference type="PANTHER" id="PTHR45138">
    <property type="entry name" value="REGULATORY COMPONENTS OF SENSORY TRANSDUCTION SYSTEM"/>
    <property type="match status" value="1"/>
</dbReference>
<gene>
    <name evidence="3" type="ORF">BV510_22820</name>
    <name evidence="4" type="ORF">CRI78_08880</name>
</gene>
<evidence type="ECO:0000313" key="6">
    <source>
        <dbReference type="Proteomes" id="UP000220340"/>
    </source>
</evidence>
<dbReference type="PANTHER" id="PTHR45138:SF9">
    <property type="entry name" value="DIGUANYLATE CYCLASE DGCM-RELATED"/>
    <property type="match status" value="1"/>
</dbReference>
<feature type="transmembrane region" description="Helical" evidence="1">
    <location>
        <begin position="134"/>
        <end position="155"/>
    </location>
</feature>
<dbReference type="EMBL" id="PDCR01000009">
    <property type="protein sequence ID" value="PEG54938.1"/>
    <property type="molecule type" value="Genomic_DNA"/>
</dbReference>
<dbReference type="Proteomes" id="UP000220340">
    <property type="component" value="Unassembled WGS sequence"/>
</dbReference>
<dbReference type="InterPro" id="IPR043128">
    <property type="entry name" value="Rev_trsase/Diguanyl_cyclase"/>
</dbReference>
<dbReference type="Pfam" id="PF00990">
    <property type="entry name" value="GGDEF"/>
    <property type="match status" value="1"/>
</dbReference>
<dbReference type="EMBL" id="MIJD01000303">
    <property type="protein sequence ID" value="OPE49031.1"/>
    <property type="molecule type" value="Genomic_DNA"/>
</dbReference>
<evidence type="ECO:0000313" key="3">
    <source>
        <dbReference type="EMBL" id="OPE49031.1"/>
    </source>
</evidence>
<dbReference type="AlphaFoldDB" id="A0A1Q4HIQ5"/>
<dbReference type="InterPro" id="IPR000160">
    <property type="entry name" value="GGDEF_dom"/>
</dbReference>
<dbReference type="FunFam" id="3.30.70.270:FF:000001">
    <property type="entry name" value="Diguanylate cyclase domain protein"/>
    <property type="match status" value="1"/>
</dbReference>
<keyword evidence="1" id="KW-1133">Transmembrane helix</keyword>
<dbReference type="RefSeq" id="WP_073854482.1">
    <property type="nucleotide sequence ID" value="NZ_BAAATC010000019.1"/>
</dbReference>
<feature type="transmembrane region" description="Helical" evidence="1">
    <location>
        <begin position="167"/>
        <end position="188"/>
    </location>
</feature>
<evidence type="ECO:0000313" key="5">
    <source>
        <dbReference type="Proteomes" id="UP000191039"/>
    </source>
</evidence>
<evidence type="ECO:0000259" key="2">
    <source>
        <dbReference type="PROSITE" id="PS50887"/>
    </source>
</evidence>